<evidence type="ECO:0000256" key="4">
    <source>
        <dbReference type="ARBA" id="ARBA00023163"/>
    </source>
</evidence>
<dbReference type="FunFam" id="1.10.10.10:FF:000001">
    <property type="entry name" value="LysR family transcriptional regulator"/>
    <property type="match status" value="1"/>
</dbReference>
<evidence type="ECO:0000256" key="2">
    <source>
        <dbReference type="ARBA" id="ARBA00023015"/>
    </source>
</evidence>
<evidence type="ECO:0000313" key="6">
    <source>
        <dbReference type="EMBL" id="POR52896.1"/>
    </source>
</evidence>
<gene>
    <name evidence="6" type="ORF">B0G62_104193</name>
</gene>
<keyword evidence="3" id="KW-0238">DNA-binding</keyword>
<keyword evidence="2" id="KW-0805">Transcription regulation</keyword>
<comment type="similarity">
    <text evidence="1">Belongs to the LysR transcriptional regulatory family.</text>
</comment>
<dbReference type="Gene3D" id="1.10.10.10">
    <property type="entry name" value="Winged helix-like DNA-binding domain superfamily/Winged helix DNA-binding domain"/>
    <property type="match status" value="1"/>
</dbReference>
<dbReference type="Pfam" id="PF03466">
    <property type="entry name" value="LysR_substrate"/>
    <property type="match status" value="1"/>
</dbReference>
<dbReference type="OrthoDB" id="9026421at2"/>
<evidence type="ECO:0000256" key="3">
    <source>
        <dbReference type="ARBA" id="ARBA00023125"/>
    </source>
</evidence>
<feature type="domain" description="HTH lysR-type" evidence="5">
    <location>
        <begin position="1"/>
        <end position="59"/>
    </location>
</feature>
<dbReference type="CDD" id="cd08477">
    <property type="entry name" value="PBP2_CrgA_like_8"/>
    <property type="match status" value="1"/>
</dbReference>
<dbReference type="GO" id="GO:0003700">
    <property type="term" value="F:DNA-binding transcription factor activity"/>
    <property type="evidence" value="ECO:0007669"/>
    <property type="project" value="InterPro"/>
</dbReference>
<dbReference type="SUPFAM" id="SSF46785">
    <property type="entry name" value="Winged helix' DNA-binding domain"/>
    <property type="match status" value="1"/>
</dbReference>
<dbReference type="PANTHER" id="PTHR30537">
    <property type="entry name" value="HTH-TYPE TRANSCRIPTIONAL REGULATOR"/>
    <property type="match status" value="1"/>
</dbReference>
<protein>
    <submittedName>
        <fullName evidence="6">LysR family transcriptional regulator</fullName>
    </submittedName>
</protein>
<reference evidence="6 7" key="1">
    <citation type="submission" date="2018-01" db="EMBL/GenBank/DDBJ databases">
        <title>Genomic Encyclopedia of Type Strains, Phase III (KMG-III): the genomes of soil and plant-associated and newly described type strains.</title>
        <authorList>
            <person name="Whitman W."/>
        </authorList>
    </citation>
    <scope>NUCLEOTIDE SEQUENCE [LARGE SCALE GENOMIC DNA]</scope>
    <source>
        <strain evidence="6 7">JCM 18070</strain>
    </source>
</reference>
<dbReference type="Gene3D" id="3.40.190.290">
    <property type="match status" value="1"/>
</dbReference>
<sequence>MDRLRSMEVFVSAVERGSFSAAARELDLSPVMVGKHVRQLETHLGAQLLQRNTRAQSLTDAGRRFYDESRKVLEQLALAEASVESLRAEPRGRLRITAATTLGACVIAPLAAEYQNGHPQVRIDLDLSNSVVDLVDEGFDVAVRIGDLDADLNLVARPIGLYRMAICASPDYLARHGTPRTLDELAAHRCLGHSVWDRRNGWRLTGESRWPEDTTFLCNDGLALRQAALHGAGLLLQPSILVADDLSAGRLVSVLEDATPAGRPVHALYRQDRQPLPKIRSFVGFLEERGREWLG</sequence>
<dbReference type="InterPro" id="IPR036388">
    <property type="entry name" value="WH-like_DNA-bd_sf"/>
</dbReference>
<evidence type="ECO:0000256" key="1">
    <source>
        <dbReference type="ARBA" id="ARBA00009437"/>
    </source>
</evidence>
<name>A0A2S4MDS0_9BURK</name>
<proteinExistence type="inferred from homology"/>
<evidence type="ECO:0000259" key="5">
    <source>
        <dbReference type="PROSITE" id="PS50931"/>
    </source>
</evidence>
<dbReference type="GO" id="GO:0043565">
    <property type="term" value="F:sequence-specific DNA binding"/>
    <property type="evidence" value="ECO:0007669"/>
    <property type="project" value="TreeGrafter"/>
</dbReference>
<comment type="caution">
    <text evidence="6">The sequence shown here is derived from an EMBL/GenBank/DDBJ whole genome shotgun (WGS) entry which is preliminary data.</text>
</comment>
<dbReference type="PROSITE" id="PS50931">
    <property type="entry name" value="HTH_LYSR"/>
    <property type="match status" value="1"/>
</dbReference>
<dbReference type="RefSeq" id="WP_103704284.1">
    <property type="nucleotide sequence ID" value="NZ_PQGA01000004.1"/>
</dbReference>
<keyword evidence="7" id="KW-1185">Reference proteome</keyword>
<dbReference type="InterPro" id="IPR036390">
    <property type="entry name" value="WH_DNA-bd_sf"/>
</dbReference>
<dbReference type="AlphaFoldDB" id="A0A2S4MDS0"/>
<dbReference type="InterPro" id="IPR005119">
    <property type="entry name" value="LysR_subst-bd"/>
</dbReference>
<dbReference type="SUPFAM" id="SSF53850">
    <property type="entry name" value="Periplasmic binding protein-like II"/>
    <property type="match status" value="1"/>
</dbReference>
<dbReference type="InterPro" id="IPR058163">
    <property type="entry name" value="LysR-type_TF_proteobact-type"/>
</dbReference>
<keyword evidence="4" id="KW-0804">Transcription</keyword>
<dbReference type="InterPro" id="IPR000847">
    <property type="entry name" value="LysR_HTH_N"/>
</dbReference>
<dbReference type="EMBL" id="PQGA01000004">
    <property type="protein sequence ID" value="POR52896.1"/>
    <property type="molecule type" value="Genomic_DNA"/>
</dbReference>
<dbReference type="PANTHER" id="PTHR30537:SF5">
    <property type="entry name" value="HTH-TYPE TRANSCRIPTIONAL ACTIVATOR TTDR-RELATED"/>
    <property type="match status" value="1"/>
</dbReference>
<organism evidence="6 7">
    <name type="scientific">Paraburkholderia eburnea</name>
    <dbReference type="NCBI Taxonomy" id="1189126"/>
    <lineage>
        <taxon>Bacteria</taxon>
        <taxon>Pseudomonadati</taxon>
        <taxon>Pseudomonadota</taxon>
        <taxon>Betaproteobacteria</taxon>
        <taxon>Burkholderiales</taxon>
        <taxon>Burkholderiaceae</taxon>
        <taxon>Paraburkholderia</taxon>
    </lineage>
</organism>
<evidence type="ECO:0000313" key="7">
    <source>
        <dbReference type="Proteomes" id="UP000237381"/>
    </source>
</evidence>
<dbReference type="GO" id="GO:0006351">
    <property type="term" value="P:DNA-templated transcription"/>
    <property type="evidence" value="ECO:0007669"/>
    <property type="project" value="TreeGrafter"/>
</dbReference>
<dbReference type="Pfam" id="PF00126">
    <property type="entry name" value="HTH_1"/>
    <property type="match status" value="1"/>
</dbReference>
<dbReference type="Proteomes" id="UP000237381">
    <property type="component" value="Unassembled WGS sequence"/>
</dbReference>
<accession>A0A2S4MDS0</accession>